<evidence type="ECO:0000313" key="1">
    <source>
        <dbReference type="EMBL" id="CAF4935624.1"/>
    </source>
</evidence>
<proteinExistence type="predicted"/>
<sequence length="106" mass="11851">MMDGTRDVSKFSLTSPKGCRLFPVTSLRQEPFITLNSESSLSYVPGGVYKALERLFRLKKLCKYTQVVVTSSALSDLSSIGLRNIRKTTDITPKTFSTILRARESL</sequence>
<dbReference type="Proteomes" id="UP000663880">
    <property type="component" value="Unassembled WGS sequence"/>
</dbReference>
<comment type="caution">
    <text evidence="1">The sequence shown here is derived from an EMBL/GenBank/DDBJ whole genome shotgun (WGS) entry which is preliminary data.</text>
</comment>
<protein>
    <submittedName>
        <fullName evidence="1">Uncharacterized protein</fullName>
    </submittedName>
</protein>
<dbReference type="OrthoDB" id="8881252at2759"/>
<dbReference type="EMBL" id="CAJOBZ010000064">
    <property type="protein sequence ID" value="CAF4935624.1"/>
    <property type="molecule type" value="Genomic_DNA"/>
</dbReference>
<reference evidence="1" key="1">
    <citation type="submission" date="2021-02" db="EMBL/GenBank/DDBJ databases">
        <authorList>
            <person name="Steward A R."/>
        </authorList>
    </citation>
    <scope>NUCLEOTIDE SEQUENCE</scope>
</reference>
<organism evidence="1 2">
    <name type="scientific">Pieris macdunnoughi</name>
    <dbReference type="NCBI Taxonomy" id="345717"/>
    <lineage>
        <taxon>Eukaryota</taxon>
        <taxon>Metazoa</taxon>
        <taxon>Ecdysozoa</taxon>
        <taxon>Arthropoda</taxon>
        <taxon>Hexapoda</taxon>
        <taxon>Insecta</taxon>
        <taxon>Pterygota</taxon>
        <taxon>Neoptera</taxon>
        <taxon>Endopterygota</taxon>
        <taxon>Lepidoptera</taxon>
        <taxon>Glossata</taxon>
        <taxon>Ditrysia</taxon>
        <taxon>Papilionoidea</taxon>
        <taxon>Pieridae</taxon>
        <taxon>Pierinae</taxon>
        <taxon>Pieris</taxon>
    </lineage>
</organism>
<keyword evidence="2" id="KW-1185">Reference proteome</keyword>
<accession>A0A821X2M6</accession>
<dbReference type="AlphaFoldDB" id="A0A821X2M6"/>
<name>A0A821X2M6_9NEOP</name>
<evidence type="ECO:0000313" key="2">
    <source>
        <dbReference type="Proteomes" id="UP000663880"/>
    </source>
</evidence>
<gene>
    <name evidence="1" type="ORF">PMACD_LOCUS14238</name>
</gene>